<dbReference type="EMBL" id="JARAWJ010000012">
    <property type="protein sequence ID" value="MDX3039068.1"/>
    <property type="molecule type" value="Genomic_DNA"/>
</dbReference>
<comment type="caution">
    <text evidence="1">The sequence shown here is derived from an EMBL/GenBank/DDBJ whole genome shotgun (WGS) entry which is preliminary data.</text>
</comment>
<gene>
    <name evidence="1" type="ORF">PV383_18075</name>
</gene>
<sequence>MPLVVGHGDVDVLRLTRIVGRKGQQLQGFQLGKRHRQVPVQKGESLVRVAAAARARRRTSADDLPTRRLG</sequence>
<reference evidence="1 2" key="1">
    <citation type="journal article" date="2023" name="Microb. Genom.">
        <title>Mesoterricola silvestris gen. nov., sp. nov., Mesoterricola sediminis sp. nov., Geothrix oryzae sp. nov., Geothrix edaphica sp. nov., Geothrix rubra sp. nov., and Geothrix limicola sp. nov., six novel members of Acidobacteriota isolated from soils.</title>
        <authorList>
            <person name="Weisberg A.J."/>
            <person name="Pearce E."/>
            <person name="Kramer C.G."/>
            <person name="Chang J.H."/>
            <person name="Clarke C.R."/>
        </authorList>
    </citation>
    <scope>NUCLEOTIDE SEQUENCE [LARGE SCALE GENOMIC DNA]</scope>
    <source>
        <strain evidence="1 2">NE20-4-1</strain>
    </source>
</reference>
<evidence type="ECO:0000313" key="2">
    <source>
        <dbReference type="Proteomes" id="UP001282474"/>
    </source>
</evidence>
<evidence type="ECO:0000313" key="1">
    <source>
        <dbReference type="EMBL" id="MDX3039068.1"/>
    </source>
</evidence>
<protein>
    <submittedName>
        <fullName evidence="1">Uncharacterized protein</fullName>
    </submittedName>
</protein>
<organism evidence="1 2">
    <name type="scientific">Streptomyces caniscabiei</name>
    <dbReference type="NCBI Taxonomy" id="2746961"/>
    <lineage>
        <taxon>Bacteria</taxon>
        <taxon>Bacillati</taxon>
        <taxon>Actinomycetota</taxon>
        <taxon>Actinomycetes</taxon>
        <taxon>Kitasatosporales</taxon>
        <taxon>Streptomycetaceae</taxon>
        <taxon>Streptomyces</taxon>
    </lineage>
</organism>
<dbReference type="Proteomes" id="UP001282474">
    <property type="component" value="Unassembled WGS sequence"/>
</dbReference>
<keyword evidence="2" id="KW-1185">Reference proteome</keyword>
<dbReference type="RefSeq" id="WP_193380333.1">
    <property type="nucleotide sequence ID" value="NZ_JABXWF010000013.1"/>
</dbReference>
<proteinExistence type="predicted"/>
<name>A0ABU4MNS8_9ACTN</name>
<accession>A0ABU4MNS8</accession>